<dbReference type="InterPro" id="IPR051781">
    <property type="entry name" value="Metallo-dep_Hydrolase"/>
</dbReference>
<dbReference type="SUPFAM" id="SSF55298">
    <property type="entry name" value="YjgF-like"/>
    <property type="match status" value="1"/>
</dbReference>
<dbReference type="SUPFAM" id="SSF51556">
    <property type="entry name" value="Metallo-dependent hydrolases"/>
    <property type="match status" value="1"/>
</dbReference>
<name>A0ABU3A223_9GAMM</name>
<dbReference type="Proteomes" id="UP001266357">
    <property type="component" value="Unassembled WGS sequence"/>
</dbReference>
<evidence type="ECO:0000259" key="2">
    <source>
        <dbReference type="Pfam" id="PF01979"/>
    </source>
</evidence>
<dbReference type="Gene3D" id="1.20.58.520">
    <property type="entry name" value="Amidohydrolase"/>
    <property type="match status" value="1"/>
</dbReference>
<dbReference type="InterPro" id="IPR006175">
    <property type="entry name" value="YjgF/YER057c/UK114"/>
</dbReference>
<evidence type="ECO:0000256" key="1">
    <source>
        <dbReference type="ARBA" id="ARBA00010552"/>
    </source>
</evidence>
<dbReference type="InterPro" id="IPR035959">
    <property type="entry name" value="RutC-like_sf"/>
</dbReference>
<dbReference type="InterPro" id="IPR006680">
    <property type="entry name" value="Amidohydro-rel"/>
</dbReference>
<gene>
    <name evidence="3" type="ORF">RM573_10035</name>
</gene>
<protein>
    <submittedName>
        <fullName evidence="3">Amidohydrolase family protein</fullName>
    </submittedName>
</protein>
<dbReference type="PANTHER" id="PTHR43135">
    <property type="entry name" value="ALPHA-D-RIBOSE 1-METHYLPHOSPHONATE 5-TRIPHOSPHATE DIPHOSPHATASE"/>
    <property type="match status" value="1"/>
</dbReference>
<proteinExistence type="inferred from homology"/>
<dbReference type="Gene3D" id="3.40.50.10910">
    <property type="entry name" value="Amidohydrolase"/>
    <property type="match status" value="1"/>
</dbReference>
<dbReference type="EMBL" id="JAVRIF010000004">
    <property type="protein sequence ID" value="MDT0603933.1"/>
    <property type="molecule type" value="Genomic_DNA"/>
</dbReference>
<dbReference type="Gene3D" id="3.30.1330.40">
    <property type="entry name" value="RutC-like"/>
    <property type="match status" value="1"/>
</dbReference>
<sequence length="539" mass="59454">MNRFISAVLLFITHQAISQTIVLKNINVLDVKKLAVKHQQTIVIKDKHIVNVGEQGSLILPEHAIVFDMTDKYISPGLIDSHVHHATDPDGFDNDRDSRKRLRTLLRGGVTSVRDMGGDTRALNSLARRAMLDQIQSPDIYYSVIIGGAEFFADPRTVSSAKGMESGNTPWMKAVDDDTDLDQVMLMAKGTGATGIKIYAKVPGHLMNKLSKAAKKYQLKVWSHAYVGPAKPSEAIAGGVETISHAPDLAAEIIDNYENWRRKNIDPNKEQEKRSNNADAYTALLTHMKLKETILDATLTVFEKRKNASKNNEKRYQHAKMLTRLSHEKGIKIAAGTDAFSDDEVQLYHELTLLVKDAGLTPFESLQAATIHGAEVIGIENEYGSIEKNKIANLVIYHENPSEDLSALNSIAHVIKNGQFIYRGADPRLPFIPAKKAAGTLWMSGQIGNLPGTMALAGETIDAQMHQTMKNIGYVLQEYNLAMADLTKCTLMLADINDWSKASDIYKSYFTTSLPTRSAFAASGLALNAKVEIECFAAF</sequence>
<comment type="caution">
    <text evidence="3">The sequence shown here is derived from an EMBL/GenBank/DDBJ whole genome shotgun (WGS) entry which is preliminary data.</text>
</comment>
<dbReference type="RefSeq" id="WP_311581149.1">
    <property type="nucleotide sequence ID" value="NZ_JAVRIF010000004.1"/>
</dbReference>
<dbReference type="Gene3D" id="2.30.40.10">
    <property type="entry name" value="Urease, subunit C, domain 1"/>
    <property type="match status" value="1"/>
</dbReference>
<accession>A0ABU3A223</accession>
<comment type="similarity">
    <text evidence="1">Belongs to the RutC family.</text>
</comment>
<dbReference type="Pfam" id="PF01979">
    <property type="entry name" value="Amidohydro_1"/>
    <property type="match status" value="1"/>
</dbReference>
<dbReference type="CDD" id="cd00448">
    <property type="entry name" value="YjgF_YER057c_UK114_family"/>
    <property type="match status" value="1"/>
</dbReference>
<dbReference type="Pfam" id="PF01042">
    <property type="entry name" value="Ribonuc_L-PSP"/>
    <property type="match status" value="1"/>
</dbReference>
<dbReference type="InterPro" id="IPR032466">
    <property type="entry name" value="Metal_Hydrolase"/>
</dbReference>
<evidence type="ECO:0000313" key="4">
    <source>
        <dbReference type="Proteomes" id="UP001266357"/>
    </source>
</evidence>
<organism evidence="3 4">
    <name type="scientific">Thalassotalea castellviae</name>
    <dbReference type="NCBI Taxonomy" id="3075612"/>
    <lineage>
        <taxon>Bacteria</taxon>
        <taxon>Pseudomonadati</taxon>
        <taxon>Pseudomonadota</taxon>
        <taxon>Gammaproteobacteria</taxon>
        <taxon>Alteromonadales</taxon>
        <taxon>Colwelliaceae</taxon>
        <taxon>Thalassotalea</taxon>
    </lineage>
</organism>
<keyword evidence="4" id="KW-1185">Reference proteome</keyword>
<dbReference type="InterPro" id="IPR011059">
    <property type="entry name" value="Metal-dep_hydrolase_composite"/>
</dbReference>
<evidence type="ECO:0000313" key="3">
    <source>
        <dbReference type="EMBL" id="MDT0603933.1"/>
    </source>
</evidence>
<dbReference type="Gene3D" id="3.30.110.90">
    <property type="entry name" value="Amidohydrolase"/>
    <property type="match status" value="1"/>
</dbReference>
<feature type="domain" description="Amidohydrolase-related" evidence="2">
    <location>
        <begin position="73"/>
        <end position="419"/>
    </location>
</feature>
<reference evidence="3 4" key="1">
    <citation type="submission" date="2023-09" db="EMBL/GenBank/DDBJ databases">
        <authorList>
            <person name="Rey-Velasco X."/>
        </authorList>
    </citation>
    <scope>NUCLEOTIDE SEQUENCE [LARGE SCALE GENOMIC DNA]</scope>
    <source>
        <strain evidence="3 4">W431</strain>
    </source>
</reference>
<dbReference type="InterPro" id="IPR019897">
    <property type="entry name" value="RidA_CS"/>
</dbReference>
<dbReference type="SUPFAM" id="SSF51338">
    <property type="entry name" value="Composite domain of metallo-dependent hydrolases"/>
    <property type="match status" value="1"/>
</dbReference>
<dbReference type="PROSITE" id="PS01094">
    <property type="entry name" value="UPF0076"/>
    <property type="match status" value="1"/>
</dbReference>
<dbReference type="PANTHER" id="PTHR43135:SF3">
    <property type="entry name" value="ALPHA-D-RIBOSE 1-METHYLPHOSPHONATE 5-TRIPHOSPHATE DIPHOSPHATASE"/>
    <property type="match status" value="1"/>
</dbReference>